<dbReference type="Proteomes" id="UP000823863">
    <property type="component" value="Unassembled WGS sequence"/>
</dbReference>
<dbReference type="SUPFAM" id="SSF47413">
    <property type="entry name" value="lambda repressor-like DNA-binding domains"/>
    <property type="match status" value="1"/>
</dbReference>
<sequence length="260" mass="30110">MPNYSDFKMRISELRDQSGYTQEDLAEKLNYSVSGVKRWTRESTTHFPNQDTMISLANIFNVDIGYLYGDQKYRHISEQRIIDLTGLSEISAENLSKLKAENPQAFAMLDYLLGDKPEKGINLLFLLYHYLFGNYQKIKGFDNHIIDLVEDTGFGGVALDISDLNAALKTMIDKQIYSIKTDIDSKRKDYGKDIPAKDEAELVVKQIQAEIALAKSNIEKHNGDKRQQEFWRERLSTYEQILKRYQKLLETRYSNPKEGE</sequence>
<organism evidence="3 4">
    <name type="scientific">Candidatus Enterocloster excrementigallinarum</name>
    <dbReference type="NCBI Taxonomy" id="2838558"/>
    <lineage>
        <taxon>Bacteria</taxon>
        <taxon>Bacillati</taxon>
        <taxon>Bacillota</taxon>
        <taxon>Clostridia</taxon>
        <taxon>Lachnospirales</taxon>
        <taxon>Lachnospiraceae</taxon>
        <taxon>Enterocloster</taxon>
    </lineage>
</organism>
<name>A0A9D2TCE9_9FIRM</name>
<dbReference type="AlphaFoldDB" id="A0A9D2TCE9"/>
<dbReference type="PROSITE" id="PS50943">
    <property type="entry name" value="HTH_CROC1"/>
    <property type="match status" value="1"/>
</dbReference>
<dbReference type="Gene3D" id="1.10.260.40">
    <property type="entry name" value="lambda repressor-like DNA-binding domains"/>
    <property type="match status" value="1"/>
</dbReference>
<evidence type="ECO:0000256" key="1">
    <source>
        <dbReference type="SAM" id="Coils"/>
    </source>
</evidence>
<proteinExistence type="predicted"/>
<dbReference type="InterPro" id="IPR001387">
    <property type="entry name" value="Cro/C1-type_HTH"/>
</dbReference>
<keyword evidence="1" id="KW-0175">Coiled coil</keyword>
<protein>
    <submittedName>
        <fullName evidence="3">Helix-turn-helix transcriptional regulator</fullName>
    </submittedName>
</protein>
<feature type="coiled-coil region" evidence="1">
    <location>
        <begin position="197"/>
        <end position="224"/>
    </location>
</feature>
<dbReference type="EMBL" id="DWWB01000005">
    <property type="protein sequence ID" value="HJC65335.1"/>
    <property type="molecule type" value="Genomic_DNA"/>
</dbReference>
<evidence type="ECO:0000313" key="4">
    <source>
        <dbReference type="Proteomes" id="UP000823863"/>
    </source>
</evidence>
<dbReference type="InterPro" id="IPR010982">
    <property type="entry name" value="Lambda_DNA-bd_dom_sf"/>
</dbReference>
<comment type="caution">
    <text evidence="3">The sequence shown here is derived from an EMBL/GenBank/DDBJ whole genome shotgun (WGS) entry which is preliminary data.</text>
</comment>
<dbReference type="Pfam" id="PF01381">
    <property type="entry name" value="HTH_3"/>
    <property type="match status" value="1"/>
</dbReference>
<feature type="domain" description="HTH cro/C1-type" evidence="2">
    <location>
        <begin position="11"/>
        <end position="67"/>
    </location>
</feature>
<reference evidence="3" key="1">
    <citation type="journal article" date="2021" name="PeerJ">
        <title>Extensive microbial diversity within the chicken gut microbiome revealed by metagenomics and culture.</title>
        <authorList>
            <person name="Gilroy R."/>
            <person name="Ravi A."/>
            <person name="Getino M."/>
            <person name="Pursley I."/>
            <person name="Horton D.L."/>
            <person name="Alikhan N.F."/>
            <person name="Baker D."/>
            <person name="Gharbi K."/>
            <person name="Hall N."/>
            <person name="Watson M."/>
            <person name="Adriaenssens E.M."/>
            <person name="Foster-Nyarko E."/>
            <person name="Jarju S."/>
            <person name="Secka A."/>
            <person name="Antonio M."/>
            <person name="Oren A."/>
            <person name="Chaudhuri R.R."/>
            <person name="La Ragione R."/>
            <person name="Hildebrand F."/>
            <person name="Pallen M.J."/>
        </authorList>
    </citation>
    <scope>NUCLEOTIDE SEQUENCE</scope>
    <source>
        <strain evidence="3">CHK198-12963</strain>
    </source>
</reference>
<evidence type="ECO:0000313" key="3">
    <source>
        <dbReference type="EMBL" id="HJC65335.1"/>
    </source>
</evidence>
<reference evidence="3" key="2">
    <citation type="submission" date="2021-04" db="EMBL/GenBank/DDBJ databases">
        <authorList>
            <person name="Gilroy R."/>
        </authorList>
    </citation>
    <scope>NUCLEOTIDE SEQUENCE</scope>
    <source>
        <strain evidence="3">CHK198-12963</strain>
    </source>
</reference>
<dbReference type="GO" id="GO:0003677">
    <property type="term" value="F:DNA binding"/>
    <property type="evidence" value="ECO:0007669"/>
    <property type="project" value="InterPro"/>
</dbReference>
<gene>
    <name evidence="3" type="ORF">H9931_01255</name>
</gene>
<dbReference type="CDD" id="cd00093">
    <property type="entry name" value="HTH_XRE"/>
    <property type="match status" value="1"/>
</dbReference>
<accession>A0A9D2TCE9</accession>
<dbReference type="SMART" id="SM00530">
    <property type="entry name" value="HTH_XRE"/>
    <property type="match status" value="1"/>
</dbReference>
<evidence type="ECO:0000259" key="2">
    <source>
        <dbReference type="PROSITE" id="PS50943"/>
    </source>
</evidence>